<dbReference type="InterPro" id="IPR018540">
    <property type="entry name" value="Spo0E-like"/>
</dbReference>
<dbReference type="Gene3D" id="4.10.280.10">
    <property type="entry name" value="Helix-loop-helix DNA-binding domain"/>
    <property type="match status" value="1"/>
</dbReference>
<name>A0ABZ2Y228_9FIRM</name>
<dbReference type="EMBL" id="CP121687">
    <property type="protein sequence ID" value="WZL69387.1"/>
    <property type="molecule type" value="Genomic_DNA"/>
</dbReference>
<protein>
    <submittedName>
        <fullName evidence="1">Aspartyl-phosphate phosphatase Spo0E family protein</fullName>
    </submittedName>
</protein>
<evidence type="ECO:0000313" key="1">
    <source>
        <dbReference type="EMBL" id="WZL69387.1"/>
    </source>
</evidence>
<evidence type="ECO:0000313" key="2">
    <source>
        <dbReference type="Proteomes" id="UP001486565"/>
    </source>
</evidence>
<gene>
    <name evidence="1" type="ORF">QBE51_11365</name>
</gene>
<keyword evidence="2" id="KW-1185">Reference proteome</keyword>
<dbReference type="SUPFAM" id="SSF140500">
    <property type="entry name" value="BAS1536-like"/>
    <property type="match status" value="1"/>
</dbReference>
<dbReference type="Proteomes" id="UP001486565">
    <property type="component" value="Chromosome"/>
</dbReference>
<organism evidence="1 2">
    <name type="scientific">Defluviitalea saccharophila</name>
    <dbReference type="NCBI Taxonomy" id="879970"/>
    <lineage>
        <taxon>Bacteria</taxon>
        <taxon>Bacillati</taxon>
        <taxon>Bacillota</taxon>
        <taxon>Clostridia</taxon>
        <taxon>Lachnospirales</taxon>
        <taxon>Defluviitaleaceae</taxon>
        <taxon>Defluviitalea</taxon>
    </lineage>
</organism>
<reference evidence="1 2" key="1">
    <citation type="submission" date="2023-03" db="EMBL/GenBank/DDBJ databases">
        <title>Novel Species.</title>
        <authorList>
            <person name="Ma S."/>
        </authorList>
    </citation>
    <scope>NUCLEOTIDE SEQUENCE [LARGE SCALE GENOMIC DNA]</scope>
    <source>
        <strain evidence="1 2">LIND6LT2</strain>
    </source>
</reference>
<dbReference type="InterPro" id="IPR036638">
    <property type="entry name" value="HLH_DNA-bd_sf"/>
</dbReference>
<dbReference type="RefSeq" id="WP_341876383.1">
    <property type="nucleotide sequence ID" value="NZ_CP121687.1"/>
</dbReference>
<dbReference type="InterPro" id="IPR037208">
    <property type="entry name" value="Spo0E-like_sf"/>
</dbReference>
<sequence>MPYGQRESGELRANIEQVREQLNHLIDLDSSNISDHEVLKLSQQLDELLVEYLREQHK</sequence>
<proteinExistence type="predicted"/>
<dbReference type="Pfam" id="PF09388">
    <property type="entry name" value="SpoOE-like"/>
    <property type="match status" value="1"/>
</dbReference>
<accession>A0ABZ2Y228</accession>